<dbReference type="InterPro" id="IPR003887">
    <property type="entry name" value="LEM_dom"/>
</dbReference>
<evidence type="ECO:0000259" key="8">
    <source>
        <dbReference type="PROSITE" id="PS50954"/>
    </source>
</evidence>
<dbReference type="OrthoDB" id="6363067at2759"/>
<feature type="compositionally biased region" description="Acidic residues" evidence="6">
    <location>
        <begin position="132"/>
        <end position="147"/>
    </location>
</feature>
<evidence type="ECO:0000259" key="9">
    <source>
        <dbReference type="PROSITE" id="PS50955"/>
    </source>
</evidence>
<reference evidence="10" key="1">
    <citation type="submission" date="2025-08" db="UniProtKB">
        <authorList>
            <consortium name="Ensembl"/>
        </authorList>
    </citation>
    <scope>IDENTIFICATION</scope>
</reference>
<keyword evidence="11" id="KW-1185">Reference proteome</keyword>
<organism evidence="10 11">
    <name type="scientific">Monopterus albus</name>
    <name type="common">Swamp eel</name>
    <dbReference type="NCBI Taxonomy" id="43700"/>
    <lineage>
        <taxon>Eukaryota</taxon>
        <taxon>Metazoa</taxon>
        <taxon>Chordata</taxon>
        <taxon>Craniata</taxon>
        <taxon>Vertebrata</taxon>
        <taxon>Euteleostomi</taxon>
        <taxon>Actinopterygii</taxon>
        <taxon>Neopterygii</taxon>
        <taxon>Teleostei</taxon>
        <taxon>Neoteleostei</taxon>
        <taxon>Acanthomorphata</taxon>
        <taxon>Anabantaria</taxon>
        <taxon>Synbranchiformes</taxon>
        <taxon>Synbranchidae</taxon>
        <taxon>Monopterus</taxon>
    </lineage>
</organism>
<evidence type="ECO:0000313" key="10">
    <source>
        <dbReference type="Ensembl" id="ENSMALP00000019340.1"/>
    </source>
</evidence>
<name>A0A3Q3JRT3_MONAL</name>
<dbReference type="FunFam" id="1.10.720.40:FF:000001">
    <property type="entry name" value="LEM domain containing 2, isoform CRA_a"/>
    <property type="match status" value="1"/>
</dbReference>
<keyword evidence="5" id="KW-0238">DNA-binding</keyword>
<feature type="domain" description="LEM" evidence="8">
    <location>
        <begin position="72"/>
        <end position="116"/>
    </location>
</feature>
<evidence type="ECO:0000256" key="5">
    <source>
        <dbReference type="ARBA" id="ARBA00023125"/>
    </source>
</evidence>
<dbReference type="PROSITE" id="PS50954">
    <property type="entry name" value="LEM"/>
    <property type="match status" value="1"/>
</dbReference>
<evidence type="ECO:0000256" key="3">
    <source>
        <dbReference type="ARBA" id="ARBA00022553"/>
    </source>
</evidence>
<dbReference type="CTD" id="93273"/>
<dbReference type="InterPro" id="IPR013146">
    <property type="entry name" value="LEM-like_dom"/>
</dbReference>
<protein>
    <recommendedName>
        <fullName evidence="12">LEM domain-containing protein</fullName>
    </recommendedName>
</protein>
<dbReference type="SMART" id="SM01261">
    <property type="entry name" value="Thymopoietin"/>
    <property type="match status" value="1"/>
</dbReference>
<dbReference type="PROSITE" id="PS50955">
    <property type="entry name" value="LEM_LIKE"/>
    <property type="match status" value="1"/>
</dbReference>
<dbReference type="Gene3D" id="1.10.720.40">
    <property type="match status" value="2"/>
</dbReference>
<dbReference type="Ensembl" id="ENSMALT00000019725.1">
    <property type="protein sequence ID" value="ENSMALP00000019340.1"/>
    <property type="gene ID" value="ENSMALG00000013508.1"/>
</dbReference>
<dbReference type="SMART" id="SM00540">
    <property type="entry name" value="LEM"/>
    <property type="match status" value="1"/>
</dbReference>
<reference evidence="10" key="2">
    <citation type="submission" date="2025-09" db="UniProtKB">
        <authorList>
            <consortium name="Ensembl"/>
        </authorList>
    </citation>
    <scope>IDENTIFICATION</scope>
</reference>
<keyword evidence="7" id="KW-0472">Membrane</keyword>
<evidence type="ECO:0000256" key="4">
    <source>
        <dbReference type="ARBA" id="ARBA00022990"/>
    </source>
</evidence>
<evidence type="ECO:0000256" key="1">
    <source>
        <dbReference type="ARBA" id="ARBA00007744"/>
    </source>
</evidence>
<evidence type="ECO:0008006" key="12">
    <source>
        <dbReference type="Google" id="ProtNLM"/>
    </source>
</evidence>
<keyword evidence="3" id="KW-0597">Phosphoprotein</keyword>
<keyword evidence="2" id="KW-0488">Methylation</keyword>
<evidence type="ECO:0000256" key="6">
    <source>
        <dbReference type="SAM" id="MobiDB-lite"/>
    </source>
</evidence>
<dbReference type="GO" id="GO:0005635">
    <property type="term" value="C:nuclear envelope"/>
    <property type="evidence" value="ECO:0007669"/>
    <property type="project" value="UniProtKB-ARBA"/>
</dbReference>
<sequence length="403" mass="44981">MPLLVQHPAYFSKSRLKSDLVAHNVALPPAKSKKEVYVELYLKHIDQRSDFSSDEEDLVQDVTVENPVVAEEPDPRDLTDDDLKAKLLEHGVKAGPILASTRAVYEKKLRKLLQSDRHDRVNGAEKGVLYSDSEEEEESEQDEDAESGSEGKSQTVEQLEEQENSQNGDFTYPQCFLLSSRLHVPASRNREPDSKGNALKSSARSLSQNSWIPVGISRSSSVDRCSGVGSVSLQVPPGSQSVSSQAFSITQMVEEMESQRALSTSSNTEGEVNGSNVQEHWPQSDRLDMPVVDEYYTPKASPYNQTMKEPLKDTFKDLLPDNDITPTRIYATCRRPIKGAAGRPVQYAYPETPASPITLERREVERHLVPIHIQIVVFLIVACLLYLIYDYAEDNSLGPFVSL</sequence>
<dbReference type="Pfam" id="PF08198">
    <property type="entry name" value="Thymopoietin"/>
    <property type="match status" value="1"/>
</dbReference>
<keyword evidence="4" id="KW-0007">Acetylation</keyword>
<proteinExistence type="inferred from homology"/>
<keyword evidence="7" id="KW-0812">Transmembrane</keyword>
<dbReference type="Pfam" id="PF03020">
    <property type="entry name" value="LEM"/>
    <property type="match status" value="1"/>
</dbReference>
<dbReference type="STRING" id="43700.ENSMALP00000019340"/>
<dbReference type="InterPro" id="IPR051656">
    <property type="entry name" value="LEM_domain"/>
</dbReference>
<dbReference type="KEGG" id="malb:109966766"/>
<feature type="region of interest" description="Disordered" evidence="6">
    <location>
        <begin position="116"/>
        <end position="170"/>
    </location>
</feature>
<keyword evidence="7" id="KW-1133">Transmembrane helix</keyword>
<dbReference type="PANTHER" id="PTHR12019">
    <property type="entry name" value="LAMINA-ASSOCIATED POLYPEPTIDE THYMOPOIETIN"/>
    <property type="match status" value="1"/>
</dbReference>
<dbReference type="SUPFAM" id="SSF63451">
    <property type="entry name" value="LEM domain"/>
    <property type="match status" value="2"/>
</dbReference>
<feature type="domain" description="LEM-like" evidence="9">
    <location>
        <begin position="5"/>
        <end position="48"/>
    </location>
</feature>
<evidence type="ECO:0000313" key="11">
    <source>
        <dbReference type="Proteomes" id="UP000261600"/>
    </source>
</evidence>
<dbReference type="Proteomes" id="UP000261600">
    <property type="component" value="Unplaced"/>
</dbReference>
<evidence type="ECO:0000256" key="7">
    <source>
        <dbReference type="SAM" id="Phobius"/>
    </source>
</evidence>
<evidence type="ECO:0000256" key="2">
    <source>
        <dbReference type="ARBA" id="ARBA00022481"/>
    </source>
</evidence>
<dbReference type="InterPro" id="IPR011015">
    <property type="entry name" value="LEM/LEM-like_dom_sf"/>
</dbReference>
<dbReference type="CDD" id="cd12940">
    <property type="entry name" value="LEM_LAP2_LEMD1"/>
    <property type="match status" value="1"/>
</dbReference>
<dbReference type="AlphaFoldDB" id="A0A3Q3JRT3"/>
<comment type="similarity">
    <text evidence="1">Belongs to the LEM family.</text>
</comment>
<dbReference type="RefSeq" id="XP_020467542.1">
    <property type="nucleotide sequence ID" value="XM_020611886.1"/>
</dbReference>
<dbReference type="GO" id="GO:0003677">
    <property type="term" value="F:DNA binding"/>
    <property type="evidence" value="ECO:0007669"/>
    <property type="project" value="UniProtKB-KW"/>
</dbReference>
<accession>A0A3Q3JRT3</accession>
<dbReference type="PANTHER" id="PTHR12019:SF22">
    <property type="entry name" value="LAMINA-ASSOCIATED POLYPEPTIDE 2, ISOFORMS BETA_GAMMA"/>
    <property type="match status" value="1"/>
</dbReference>
<feature type="transmembrane region" description="Helical" evidence="7">
    <location>
        <begin position="368"/>
        <end position="389"/>
    </location>
</feature>
<dbReference type="GeneID" id="109966766"/>